<evidence type="ECO:0000313" key="3">
    <source>
        <dbReference type="Proteomes" id="UP000799640"/>
    </source>
</evidence>
<feature type="compositionally biased region" description="Basic residues" evidence="1">
    <location>
        <begin position="75"/>
        <end position="93"/>
    </location>
</feature>
<keyword evidence="3" id="KW-1185">Reference proteome</keyword>
<feature type="region of interest" description="Disordered" evidence="1">
    <location>
        <begin position="1"/>
        <end position="25"/>
    </location>
</feature>
<protein>
    <submittedName>
        <fullName evidence="2">Uncharacterized protein</fullName>
    </submittedName>
</protein>
<gene>
    <name evidence="2" type="ORF">EJ06DRAFT_377387</name>
</gene>
<name>A0A6G1HZ74_9PEZI</name>
<evidence type="ECO:0000313" key="2">
    <source>
        <dbReference type="EMBL" id="KAF2401119.1"/>
    </source>
</evidence>
<dbReference type="AlphaFoldDB" id="A0A6G1HZ74"/>
<dbReference type="EMBL" id="ML996693">
    <property type="protein sequence ID" value="KAF2401119.1"/>
    <property type="molecule type" value="Genomic_DNA"/>
</dbReference>
<dbReference type="Proteomes" id="UP000799640">
    <property type="component" value="Unassembled WGS sequence"/>
</dbReference>
<organism evidence="2 3">
    <name type="scientific">Trichodelitschia bisporula</name>
    <dbReference type="NCBI Taxonomy" id="703511"/>
    <lineage>
        <taxon>Eukaryota</taxon>
        <taxon>Fungi</taxon>
        <taxon>Dikarya</taxon>
        <taxon>Ascomycota</taxon>
        <taxon>Pezizomycotina</taxon>
        <taxon>Dothideomycetes</taxon>
        <taxon>Dothideomycetes incertae sedis</taxon>
        <taxon>Phaeotrichales</taxon>
        <taxon>Phaeotrichaceae</taxon>
        <taxon>Trichodelitschia</taxon>
    </lineage>
</organism>
<proteinExistence type="predicted"/>
<feature type="region of interest" description="Disordered" evidence="1">
    <location>
        <begin position="61"/>
        <end position="101"/>
    </location>
</feature>
<evidence type="ECO:0000256" key="1">
    <source>
        <dbReference type="SAM" id="MobiDB-lite"/>
    </source>
</evidence>
<sequence>MNGEPLSTCAETSERRTVDDGAGPDTWILGMRTPIRKSSHASLGLRRIGTELRSLEQLVNPGAAPRSKGQGGCRRMLKPAGFRRSRERTRPKRRETSPVSAPGRILQNKIRVLRAPHVEKALRELLPQYEAVRRAGSKDLATDNIPSLHLPRVEHFCAHHSRDWDACRYGVRKGARRQAS</sequence>
<reference evidence="2" key="1">
    <citation type="journal article" date="2020" name="Stud. Mycol.">
        <title>101 Dothideomycetes genomes: a test case for predicting lifestyles and emergence of pathogens.</title>
        <authorList>
            <person name="Haridas S."/>
            <person name="Albert R."/>
            <person name="Binder M."/>
            <person name="Bloem J."/>
            <person name="Labutti K."/>
            <person name="Salamov A."/>
            <person name="Andreopoulos B."/>
            <person name="Baker S."/>
            <person name="Barry K."/>
            <person name="Bills G."/>
            <person name="Bluhm B."/>
            <person name="Cannon C."/>
            <person name="Castanera R."/>
            <person name="Culley D."/>
            <person name="Daum C."/>
            <person name="Ezra D."/>
            <person name="Gonzalez J."/>
            <person name="Henrissat B."/>
            <person name="Kuo A."/>
            <person name="Liang C."/>
            <person name="Lipzen A."/>
            <person name="Lutzoni F."/>
            <person name="Magnuson J."/>
            <person name="Mondo S."/>
            <person name="Nolan M."/>
            <person name="Ohm R."/>
            <person name="Pangilinan J."/>
            <person name="Park H.-J."/>
            <person name="Ramirez L."/>
            <person name="Alfaro M."/>
            <person name="Sun H."/>
            <person name="Tritt A."/>
            <person name="Yoshinaga Y."/>
            <person name="Zwiers L.-H."/>
            <person name="Turgeon B."/>
            <person name="Goodwin S."/>
            <person name="Spatafora J."/>
            <person name="Crous P."/>
            <person name="Grigoriev I."/>
        </authorList>
    </citation>
    <scope>NUCLEOTIDE SEQUENCE</scope>
    <source>
        <strain evidence="2">CBS 262.69</strain>
    </source>
</reference>
<accession>A0A6G1HZ74</accession>